<comment type="caution">
    <text evidence="1">The sequence shown here is derived from an EMBL/GenBank/DDBJ whole genome shotgun (WGS) entry which is preliminary data.</text>
</comment>
<evidence type="ECO:0000313" key="1">
    <source>
        <dbReference type="EMBL" id="MST90267.1"/>
    </source>
</evidence>
<dbReference type="GO" id="GO:0006974">
    <property type="term" value="P:DNA damage response"/>
    <property type="evidence" value="ECO:0007669"/>
    <property type="project" value="TreeGrafter"/>
</dbReference>
<protein>
    <submittedName>
        <fullName evidence="1">DUF541 domain-containing protein</fullName>
    </submittedName>
</protein>
<dbReference type="InterPro" id="IPR007497">
    <property type="entry name" value="SIMPL/DUF541"/>
</dbReference>
<proteinExistence type="predicted"/>
<sequence>MMRTIRITGKGQIKVKPDMTRLTITLEDTYREYSETLKHSSEATKQIKDLFLAFGFEKSRLKTLSFNVDTEYKNYSEHNTYKRIFVGYSYRQVLKIEFDSDNKLLGNILYALANSPLHPEFRISYTVKEPEAAKNRLLSKAMQDAKKKALVLSQAADVTLKDIQSIDYSFVELDFQVNSIQNMLPSKASVPSMQDYDIEIEPDDIDVTDSVTVVWEIE</sequence>
<dbReference type="Pfam" id="PF04402">
    <property type="entry name" value="SIMPL"/>
    <property type="match status" value="1"/>
</dbReference>
<dbReference type="EMBL" id="VUNM01000050">
    <property type="protein sequence ID" value="MST90267.1"/>
    <property type="molecule type" value="Genomic_DNA"/>
</dbReference>
<dbReference type="Proteomes" id="UP000442619">
    <property type="component" value="Unassembled WGS sequence"/>
</dbReference>
<name>A0A844FWB7_9FIRM</name>
<dbReference type="InterPro" id="IPR052022">
    <property type="entry name" value="26kDa_periplasmic_antigen"/>
</dbReference>
<dbReference type="PANTHER" id="PTHR34387:SF2">
    <property type="entry name" value="SLR1258 PROTEIN"/>
    <property type="match status" value="1"/>
</dbReference>
<gene>
    <name evidence="1" type="ORF">FYJ79_11970</name>
</gene>
<keyword evidence="2" id="KW-1185">Reference proteome</keyword>
<reference evidence="1 2" key="1">
    <citation type="submission" date="2019-08" db="EMBL/GenBank/DDBJ databases">
        <title>In-depth cultivation of the pig gut microbiome towards novel bacterial diversity and tailored functional studies.</title>
        <authorList>
            <person name="Wylensek D."/>
            <person name="Hitch T.C.A."/>
            <person name="Clavel T."/>
        </authorList>
    </citation>
    <scope>NUCLEOTIDE SEQUENCE [LARGE SCALE GENOMIC DNA]</scope>
    <source>
        <strain evidence="1 2">CA-Schmier-601-WT-3</strain>
    </source>
</reference>
<dbReference type="AlphaFoldDB" id="A0A844FWB7"/>
<dbReference type="Gene3D" id="3.30.70.2970">
    <property type="entry name" value="Protein of unknown function (DUF541), domain 2"/>
    <property type="match status" value="1"/>
</dbReference>
<accession>A0A844FWB7</accession>
<evidence type="ECO:0000313" key="2">
    <source>
        <dbReference type="Proteomes" id="UP000442619"/>
    </source>
</evidence>
<dbReference type="PANTHER" id="PTHR34387">
    <property type="entry name" value="SLR1258 PROTEIN"/>
    <property type="match status" value="1"/>
</dbReference>
<dbReference type="Gene3D" id="3.30.110.170">
    <property type="entry name" value="Protein of unknown function (DUF541), domain 1"/>
    <property type="match status" value="1"/>
</dbReference>
<organism evidence="1 2">
    <name type="scientific">Sharpea porci</name>
    <dbReference type="NCBI Taxonomy" id="2652286"/>
    <lineage>
        <taxon>Bacteria</taxon>
        <taxon>Bacillati</taxon>
        <taxon>Bacillota</taxon>
        <taxon>Erysipelotrichia</taxon>
        <taxon>Erysipelotrichales</taxon>
        <taxon>Coprobacillaceae</taxon>
        <taxon>Sharpea</taxon>
    </lineage>
</organism>